<dbReference type="Pfam" id="PF13692">
    <property type="entry name" value="Glyco_trans_1_4"/>
    <property type="match status" value="1"/>
</dbReference>
<dbReference type="PANTHER" id="PTHR12526:SF630">
    <property type="entry name" value="GLYCOSYLTRANSFERASE"/>
    <property type="match status" value="1"/>
</dbReference>
<dbReference type="GO" id="GO:0016740">
    <property type="term" value="F:transferase activity"/>
    <property type="evidence" value="ECO:0007669"/>
    <property type="project" value="UniProtKB-KW"/>
</dbReference>
<protein>
    <submittedName>
        <fullName evidence="1">Glycosyltransferase</fullName>
    </submittedName>
</protein>
<dbReference type="EMBL" id="WKKF01000002">
    <property type="protein sequence ID" value="MRX54307.1"/>
    <property type="molecule type" value="Genomic_DNA"/>
</dbReference>
<dbReference type="CDD" id="cd03801">
    <property type="entry name" value="GT4_PimA-like"/>
    <property type="match status" value="1"/>
</dbReference>
<proteinExistence type="predicted"/>
<dbReference type="SUPFAM" id="SSF53756">
    <property type="entry name" value="UDP-Glycosyltransferase/glycogen phosphorylase"/>
    <property type="match status" value="1"/>
</dbReference>
<dbReference type="AlphaFoldDB" id="A0A6I2MAE1"/>
<reference evidence="1 2" key="1">
    <citation type="submission" date="2019-11" db="EMBL/GenBank/DDBJ databases">
        <title>Bacillus idriensis genome.</title>
        <authorList>
            <person name="Konopka E.N."/>
            <person name="Newman J.D."/>
        </authorList>
    </citation>
    <scope>NUCLEOTIDE SEQUENCE [LARGE SCALE GENOMIC DNA]</scope>
    <source>
        <strain evidence="1 2">DSM 19097</strain>
    </source>
</reference>
<name>A0A6I2MAE1_9BACI</name>
<evidence type="ECO:0000313" key="2">
    <source>
        <dbReference type="Proteomes" id="UP000441585"/>
    </source>
</evidence>
<evidence type="ECO:0000313" key="1">
    <source>
        <dbReference type="EMBL" id="MRX54307.1"/>
    </source>
</evidence>
<organism evidence="1 2">
    <name type="scientific">Metabacillus idriensis</name>
    <dbReference type="NCBI Taxonomy" id="324768"/>
    <lineage>
        <taxon>Bacteria</taxon>
        <taxon>Bacillati</taxon>
        <taxon>Bacillota</taxon>
        <taxon>Bacilli</taxon>
        <taxon>Bacillales</taxon>
        <taxon>Bacillaceae</taxon>
        <taxon>Metabacillus</taxon>
    </lineage>
</organism>
<dbReference type="Proteomes" id="UP000441585">
    <property type="component" value="Unassembled WGS sequence"/>
</dbReference>
<keyword evidence="2" id="KW-1185">Reference proteome</keyword>
<sequence length="542" mass="62363">MLKIDPADVYSYLDKWPEKTNSTYAVTTQKTEGLAIKSVQQKKEAPPIIIYQDNKKIYKDVLKPDATMTAKLDGKTSGSLQLQQVIVGFDTNNKQVFSVYNPLGSEMIVTFPESAVSYAVGLRISGDGEAVLSEFSLKSYNQPPLVSKKELFSIRSDVDYLLITNVYPEKNNYYQNMFIHRRALSYKERGIKVAIFRLNTSPSIGYYEYEGIPVYMSGDEELTRLLDYRSYKKILFHFITERMYEAVNKSNARTTPKLIWVHGYETTKWYRRWFNFYKDASSLRSALNQAPGNQRQLDFMHKLYSSNDNTIKFIFVSKWYKENVAEKDANAIVKNYSIIHNVIDDQLYRYEPKSAEQRKRILTIRPFASRTYANDLMVKAILALKDQPFFGELEFDIFGQGPLFDKEVEPVRGLSNVHLHNHFLSQEQIAKQHKSHGIFLGPSRMDSQGVSLGEAMSSGLVPVTTKVYAIPEFIDETCGFLADKEDYLGLAEAIEDLYYNPKAFLEKSEEAAHRVRYQCGKDKMIRAEVKEITESSNEKVLQ</sequence>
<comment type="caution">
    <text evidence="1">The sequence shown here is derived from an EMBL/GenBank/DDBJ whole genome shotgun (WGS) entry which is preliminary data.</text>
</comment>
<accession>A0A6I2MAE1</accession>
<keyword evidence="1" id="KW-0808">Transferase</keyword>
<dbReference type="Gene3D" id="3.40.50.2000">
    <property type="entry name" value="Glycogen Phosphorylase B"/>
    <property type="match status" value="2"/>
</dbReference>
<dbReference type="RefSeq" id="WP_154318512.1">
    <property type="nucleotide sequence ID" value="NZ_CAJGAA010000002.1"/>
</dbReference>
<gene>
    <name evidence="1" type="ORF">GJU41_10010</name>
</gene>
<dbReference type="PANTHER" id="PTHR12526">
    <property type="entry name" value="GLYCOSYLTRANSFERASE"/>
    <property type="match status" value="1"/>
</dbReference>